<accession>A0A813IMS5</accession>
<feature type="compositionally biased region" description="Basic and acidic residues" evidence="1">
    <location>
        <begin position="479"/>
        <end position="516"/>
    </location>
</feature>
<feature type="compositionally biased region" description="Low complexity" evidence="1">
    <location>
        <begin position="259"/>
        <end position="269"/>
    </location>
</feature>
<feature type="compositionally biased region" description="Basic and acidic residues" evidence="1">
    <location>
        <begin position="649"/>
        <end position="660"/>
    </location>
</feature>
<comment type="caution">
    <text evidence="3">The sequence shown here is derived from an EMBL/GenBank/DDBJ whole genome shotgun (WGS) entry which is preliminary data.</text>
</comment>
<feature type="region of interest" description="Disordered" evidence="1">
    <location>
        <begin position="259"/>
        <end position="676"/>
    </location>
</feature>
<feature type="compositionally biased region" description="Basic and acidic residues" evidence="1">
    <location>
        <begin position="910"/>
        <end position="931"/>
    </location>
</feature>
<feature type="region of interest" description="Disordered" evidence="1">
    <location>
        <begin position="877"/>
        <end position="933"/>
    </location>
</feature>
<dbReference type="EMBL" id="CAJNNW010010604">
    <property type="protein sequence ID" value="CAE8652278.1"/>
    <property type="molecule type" value="Genomic_DNA"/>
</dbReference>
<feature type="compositionally biased region" description="Gly residues" evidence="1">
    <location>
        <begin position="790"/>
        <end position="808"/>
    </location>
</feature>
<dbReference type="CDD" id="cd17039">
    <property type="entry name" value="Ubl_ubiquitin_like"/>
    <property type="match status" value="1"/>
</dbReference>
<dbReference type="PROSITE" id="PS50053">
    <property type="entry name" value="UBIQUITIN_2"/>
    <property type="match status" value="1"/>
</dbReference>
<feature type="region of interest" description="Disordered" evidence="1">
    <location>
        <begin position="188"/>
        <end position="222"/>
    </location>
</feature>
<feature type="region of interest" description="Disordered" evidence="1">
    <location>
        <begin position="691"/>
        <end position="808"/>
    </location>
</feature>
<feature type="compositionally biased region" description="Basic and acidic residues" evidence="1">
    <location>
        <begin position="280"/>
        <end position="301"/>
    </location>
</feature>
<feature type="compositionally biased region" description="Low complexity" evidence="1">
    <location>
        <begin position="618"/>
        <end position="647"/>
    </location>
</feature>
<evidence type="ECO:0000313" key="4">
    <source>
        <dbReference type="Proteomes" id="UP000626109"/>
    </source>
</evidence>
<feature type="compositionally biased region" description="Basic and acidic residues" evidence="1">
    <location>
        <begin position="308"/>
        <end position="381"/>
    </location>
</feature>
<feature type="domain" description="Ubiquitin-like" evidence="2">
    <location>
        <begin position="26"/>
        <end position="85"/>
    </location>
</feature>
<organism evidence="3 4">
    <name type="scientific">Polarella glacialis</name>
    <name type="common">Dinoflagellate</name>
    <dbReference type="NCBI Taxonomy" id="89957"/>
    <lineage>
        <taxon>Eukaryota</taxon>
        <taxon>Sar</taxon>
        <taxon>Alveolata</taxon>
        <taxon>Dinophyceae</taxon>
        <taxon>Suessiales</taxon>
        <taxon>Suessiaceae</taxon>
        <taxon>Polarella</taxon>
    </lineage>
</organism>
<dbReference type="Proteomes" id="UP000626109">
    <property type="component" value="Unassembled WGS sequence"/>
</dbReference>
<evidence type="ECO:0000313" key="3">
    <source>
        <dbReference type="EMBL" id="CAE8652278.1"/>
    </source>
</evidence>
<sequence length="955" mass="104607">MRLLVHVDPLLLPATYEAGPKSLPCELRDSVQNLKGFMTQLFGVPFLRQDIYLNGIRLDDDHITLDLLGVEEDTEISVRKRPREGSLYQLSSEPIGREGSWTFGSARGLGEASRYLPVSGTGGAKATLQVQLGRWRLGAPNSTVHSANDGRAEQYSFDKVLKGLRAGSREAESQLFQVDSRYRSEALDAANGSKQRTPSGAGVGAPNVKTGGAKAKAKERKEKMGEIDALEVQLQQARGVAAAASRAAAAAASHVASYAQQSQSAQDAESGSEDHEEENDQAKANKEVGPDDLSRQAEERVRARKRKEAKDRKERERRDAEEKKTKQAEAEAKTKDLERITRERLQEKSRAERAREQQLKEERERESQLKEQRSQAAREELQQLTSKRVAEREQAERQRAEELARHEAEERRLHEEESEAKAMLLREKTRLRVQEHSRDQREHLMAEEEARLRRLEEVAKASEERSQEAQQSQQRARARAADFRQRARLEAEEHARLDEEQLARERERSDAALEERHRKRHYRPGSEPPESHAAPANVRPESPAQPAAAAAQPRRPAAQQAQQQQPQQQQPQQHQQQQQRHQPPAQQVQAHHMPPRPPVERAANAVGAPEQNTVATKRVQPSRAPAAAAVQRAVGKGAAAGAAGRKVSGQKEARGRRGSEAEVAQGGHGADEESRNWSIAVDDGETVRCNVGFFGMGGDPLDSDGEDEAPQFPDDFGDEGDGYSRPGSGYSALANRRATSSQAGNRGQRAPSAPAAPPFAPPPGPMTRAAVRAYSQPPLNRPQQDVPRGGLSGGGDYSRGFSPGGGADYGGRCFEAEVTSMGAARAALGLPRSPSGSCHSEPVGHAGGHSPALQKPTPWKQRAIQVNSTDYYLDAMKAARGGGQKGGQKPAGNKPAVRTTPNKEGYADQARQHASDVEVRQREEEGARQERGYAVLQRVQQRAAQASPLRGMSCD</sequence>
<proteinExistence type="predicted"/>
<protein>
    <recommendedName>
        <fullName evidence="2">Ubiquitin-like domain-containing protein</fullName>
    </recommendedName>
</protein>
<dbReference type="InterPro" id="IPR000626">
    <property type="entry name" value="Ubiquitin-like_dom"/>
</dbReference>
<feature type="compositionally biased region" description="Acidic residues" evidence="1">
    <location>
        <begin position="701"/>
        <end position="721"/>
    </location>
</feature>
<name>A0A813IMS5_POLGL</name>
<reference evidence="3" key="1">
    <citation type="submission" date="2021-02" db="EMBL/GenBank/DDBJ databases">
        <authorList>
            <person name="Dougan E. K."/>
            <person name="Rhodes N."/>
            <person name="Thang M."/>
            <person name="Chan C."/>
        </authorList>
    </citation>
    <scope>NUCLEOTIDE SEQUENCE</scope>
</reference>
<feature type="region of interest" description="Disordered" evidence="1">
    <location>
        <begin position="830"/>
        <end position="860"/>
    </location>
</feature>
<dbReference type="InterPro" id="IPR029071">
    <property type="entry name" value="Ubiquitin-like_domsf"/>
</dbReference>
<gene>
    <name evidence="3" type="ORF">PGLA2088_LOCUS9583</name>
</gene>
<evidence type="ECO:0000256" key="1">
    <source>
        <dbReference type="SAM" id="MobiDB-lite"/>
    </source>
</evidence>
<evidence type="ECO:0000259" key="2">
    <source>
        <dbReference type="PROSITE" id="PS50053"/>
    </source>
</evidence>
<feature type="compositionally biased region" description="Basic and acidic residues" evidence="1">
    <location>
        <begin position="388"/>
        <end position="415"/>
    </location>
</feature>
<feature type="compositionally biased region" description="Pro residues" evidence="1">
    <location>
        <begin position="754"/>
        <end position="765"/>
    </location>
</feature>
<feature type="compositionally biased region" description="Basic and acidic residues" evidence="1">
    <location>
        <begin position="424"/>
        <end position="467"/>
    </location>
</feature>
<dbReference type="AlphaFoldDB" id="A0A813IMS5"/>
<dbReference type="SUPFAM" id="SSF54236">
    <property type="entry name" value="Ubiquitin-like"/>
    <property type="match status" value="1"/>
</dbReference>
<feature type="compositionally biased region" description="Acidic residues" evidence="1">
    <location>
        <begin position="270"/>
        <end position="279"/>
    </location>
</feature>
<feature type="compositionally biased region" description="Low complexity" evidence="1">
    <location>
        <begin position="544"/>
        <end position="591"/>
    </location>
</feature>
<feature type="compositionally biased region" description="Low complexity" evidence="1">
    <location>
        <begin position="887"/>
        <end position="896"/>
    </location>
</feature>